<dbReference type="OrthoDB" id="10381784at2759"/>
<evidence type="ECO:0000313" key="4">
    <source>
        <dbReference type="Proteomes" id="UP000594260"/>
    </source>
</evidence>
<dbReference type="KEGG" id="vde:111246684"/>
<accession>A0A7M7JHU2</accession>
<sequence>MSFLPLASGKRVPSPCASAGSQSPPNVPPPSPDMARPTPQFLRGGDGSPGNAGLQRTVEVVHDEAWEGPPTAQSAAGAGDAKPVLRGNELKGVLRIQDDEHHCDWAERRIRSLSMSILGLLFVLIAQGTILAIVVDKVYNPTMATTAIQFKSDN</sequence>
<feature type="region of interest" description="Disordered" evidence="1">
    <location>
        <begin position="64"/>
        <end position="83"/>
    </location>
</feature>
<organism evidence="3 4">
    <name type="scientific">Varroa destructor</name>
    <name type="common">Honeybee mite</name>
    <dbReference type="NCBI Taxonomy" id="109461"/>
    <lineage>
        <taxon>Eukaryota</taxon>
        <taxon>Metazoa</taxon>
        <taxon>Ecdysozoa</taxon>
        <taxon>Arthropoda</taxon>
        <taxon>Chelicerata</taxon>
        <taxon>Arachnida</taxon>
        <taxon>Acari</taxon>
        <taxon>Parasitiformes</taxon>
        <taxon>Mesostigmata</taxon>
        <taxon>Gamasina</taxon>
        <taxon>Dermanyssoidea</taxon>
        <taxon>Varroidae</taxon>
        <taxon>Varroa</taxon>
    </lineage>
</organism>
<keyword evidence="2" id="KW-0812">Transmembrane</keyword>
<name>A0A7M7JHU2_VARDE</name>
<keyword evidence="2" id="KW-0472">Membrane</keyword>
<keyword evidence="2" id="KW-1133">Transmembrane helix</keyword>
<dbReference type="RefSeq" id="XP_022652418.1">
    <property type="nucleotide sequence ID" value="XM_022796683.1"/>
</dbReference>
<dbReference type="InParanoid" id="A0A7M7JHU2"/>
<evidence type="ECO:0000256" key="1">
    <source>
        <dbReference type="SAM" id="MobiDB-lite"/>
    </source>
</evidence>
<evidence type="ECO:0000256" key="2">
    <source>
        <dbReference type="SAM" id="Phobius"/>
    </source>
</evidence>
<evidence type="ECO:0000313" key="3">
    <source>
        <dbReference type="EnsemblMetazoa" id="XP_022652418"/>
    </source>
</evidence>
<dbReference type="Proteomes" id="UP000594260">
    <property type="component" value="Unplaced"/>
</dbReference>
<keyword evidence="4" id="KW-1185">Reference proteome</keyword>
<protein>
    <submittedName>
        <fullName evidence="3">Uncharacterized protein</fullName>
    </submittedName>
</protein>
<feature type="transmembrane region" description="Helical" evidence="2">
    <location>
        <begin position="117"/>
        <end position="135"/>
    </location>
</feature>
<dbReference type="EnsemblMetazoa" id="XM_022796683">
    <property type="protein sequence ID" value="XP_022652418"/>
    <property type="gene ID" value="LOC111246684"/>
</dbReference>
<dbReference type="GeneID" id="111246684"/>
<feature type="region of interest" description="Disordered" evidence="1">
    <location>
        <begin position="1"/>
        <end position="55"/>
    </location>
</feature>
<proteinExistence type="predicted"/>
<dbReference type="AlphaFoldDB" id="A0A7M7JHU2"/>
<reference evidence="3" key="1">
    <citation type="submission" date="2021-01" db="UniProtKB">
        <authorList>
            <consortium name="EnsemblMetazoa"/>
        </authorList>
    </citation>
    <scope>IDENTIFICATION</scope>
</reference>